<keyword evidence="1" id="KW-0175">Coiled coil</keyword>
<evidence type="ECO:0000256" key="2">
    <source>
        <dbReference type="SAM" id="MobiDB-lite"/>
    </source>
</evidence>
<evidence type="ECO:0000313" key="3">
    <source>
        <dbReference type="EMBL" id="KAL3682103.1"/>
    </source>
</evidence>
<accession>A0ABD3GT10</accession>
<dbReference type="AlphaFoldDB" id="A0ABD3GT10"/>
<protein>
    <submittedName>
        <fullName evidence="3">Uncharacterized protein</fullName>
    </submittedName>
</protein>
<dbReference type="Proteomes" id="UP001633002">
    <property type="component" value="Unassembled WGS sequence"/>
</dbReference>
<sequence>MPPRQRPPDRRSGDRHVLPRGCPKAPGGLLRIPQSHMTTWSLCRRLLSRGGALLSNAEVIRFLLDTASSRIEEMRAEEAAREAERAAAVEREMADVVEEDNQEARWALGLLDEGRRRVPDSTVGEDRMHDSKSSTDRVPDSQPTQPAQPVPPNPDPSIASIVDGLPWYGFISAGKLFEFFHTFQVRCPREDCA</sequence>
<feature type="coiled-coil region" evidence="1">
    <location>
        <begin position="64"/>
        <end position="99"/>
    </location>
</feature>
<evidence type="ECO:0000256" key="1">
    <source>
        <dbReference type="SAM" id="Coils"/>
    </source>
</evidence>
<organism evidence="3 4">
    <name type="scientific">Riccia sorocarpa</name>
    <dbReference type="NCBI Taxonomy" id="122646"/>
    <lineage>
        <taxon>Eukaryota</taxon>
        <taxon>Viridiplantae</taxon>
        <taxon>Streptophyta</taxon>
        <taxon>Embryophyta</taxon>
        <taxon>Marchantiophyta</taxon>
        <taxon>Marchantiopsida</taxon>
        <taxon>Marchantiidae</taxon>
        <taxon>Marchantiales</taxon>
        <taxon>Ricciaceae</taxon>
        <taxon>Riccia</taxon>
    </lineage>
</organism>
<keyword evidence="4" id="KW-1185">Reference proteome</keyword>
<reference evidence="3 4" key="1">
    <citation type="submission" date="2024-09" db="EMBL/GenBank/DDBJ databases">
        <title>Chromosome-scale assembly of Riccia sorocarpa.</title>
        <authorList>
            <person name="Paukszto L."/>
        </authorList>
    </citation>
    <scope>NUCLEOTIDE SEQUENCE [LARGE SCALE GENOMIC DNA]</scope>
    <source>
        <strain evidence="3">LP-2024</strain>
        <tissue evidence="3">Aerial parts of the thallus</tissue>
    </source>
</reference>
<gene>
    <name evidence="3" type="ORF">R1sor_000125</name>
</gene>
<comment type="caution">
    <text evidence="3">The sequence shown here is derived from an EMBL/GenBank/DDBJ whole genome shotgun (WGS) entry which is preliminary data.</text>
</comment>
<name>A0ABD3GT10_9MARC</name>
<evidence type="ECO:0000313" key="4">
    <source>
        <dbReference type="Proteomes" id="UP001633002"/>
    </source>
</evidence>
<feature type="compositionally biased region" description="Basic and acidic residues" evidence="2">
    <location>
        <begin position="117"/>
        <end position="139"/>
    </location>
</feature>
<feature type="region of interest" description="Disordered" evidence="2">
    <location>
        <begin position="117"/>
        <end position="158"/>
    </location>
</feature>
<dbReference type="EMBL" id="JBJQOH010000006">
    <property type="protein sequence ID" value="KAL3682103.1"/>
    <property type="molecule type" value="Genomic_DNA"/>
</dbReference>
<feature type="compositionally biased region" description="Pro residues" evidence="2">
    <location>
        <begin position="146"/>
        <end position="155"/>
    </location>
</feature>
<proteinExistence type="predicted"/>